<keyword evidence="4" id="KW-1015">Disulfide bond</keyword>
<keyword evidence="3" id="KW-0597">Phosphoprotein</keyword>
<accession>A0A3B5KZD8</accession>
<dbReference type="GO" id="GO:0005737">
    <property type="term" value="C:cytoplasm"/>
    <property type="evidence" value="ECO:0007669"/>
    <property type="project" value="UniProtKB-SubCell"/>
</dbReference>
<dbReference type="Ensembl" id="ENSXCOT00000003453.1">
    <property type="protein sequence ID" value="ENSXCOP00000003415.1"/>
    <property type="gene ID" value="ENSXCOG00000002694.1"/>
</dbReference>
<proteinExistence type="predicted"/>
<evidence type="ECO:0000313" key="6">
    <source>
        <dbReference type="Ensembl" id="ENSXCOP00000003415.1"/>
    </source>
</evidence>
<reference evidence="6" key="2">
    <citation type="submission" date="2025-09" db="UniProtKB">
        <authorList>
            <consortium name="Ensembl"/>
        </authorList>
    </citation>
    <scope>IDENTIFICATION</scope>
</reference>
<dbReference type="InterPro" id="IPR013098">
    <property type="entry name" value="Ig_I-set"/>
</dbReference>
<dbReference type="InterPro" id="IPR036179">
    <property type="entry name" value="Ig-like_dom_sf"/>
</dbReference>
<evidence type="ECO:0000256" key="1">
    <source>
        <dbReference type="ARBA" id="ARBA00004496"/>
    </source>
</evidence>
<feature type="domain" description="Ig-like" evidence="5">
    <location>
        <begin position="24"/>
        <end position="115"/>
    </location>
</feature>
<name>A0A3B5KZD8_9TELE</name>
<dbReference type="GeneTree" id="ENSGT00940000168428"/>
<dbReference type="InterPro" id="IPR052385">
    <property type="entry name" value="Obscurin/Obscurin-like_Reg"/>
</dbReference>
<dbReference type="SUPFAM" id="SSF48726">
    <property type="entry name" value="Immunoglobulin"/>
    <property type="match status" value="1"/>
</dbReference>
<organism evidence="6 7">
    <name type="scientific">Xiphophorus couchianus</name>
    <name type="common">Monterrey platyfish</name>
    <dbReference type="NCBI Taxonomy" id="32473"/>
    <lineage>
        <taxon>Eukaryota</taxon>
        <taxon>Metazoa</taxon>
        <taxon>Chordata</taxon>
        <taxon>Craniata</taxon>
        <taxon>Vertebrata</taxon>
        <taxon>Euteleostomi</taxon>
        <taxon>Actinopterygii</taxon>
        <taxon>Neopterygii</taxon>
        <taxon>Teleostei</taxon>
        <taxon>Neoteleostei</taxon>
        <taxon>Acanthomorphata</taxon>
        <taxon>Ovalentaria</taxon>
        <taxon>Atherinomorphae</taxon>
        <taxon>Cyprinodontiformes</taxon>
        <taxon>Poeciliidae</taxon>
        <taxon>Poeciliinae</taxon>
        <taxon>Xiphophorus</taxon>
    </lineage>
</organism>
<keyword evidence="7" id="KW-1185">Reference proteome</keyword>
<dbReference type="PANTHER" id="PTHR35971:SF5">
    <property type="entry name" value="OBSCURIN LIKE CYTOSKELETAL ADAPTOR 1"/>
    <property type="match status" value="1"/>
</dbReference>
<dbReference type="PROSITE" id="PS50835">
    <property type="entry name" value="IG_LIKE"/>
    <property type="match status" value="1"/>
</dbReference>
<sequence length="171" mass="18792">TVSSTSLLTQWSGGEEDRRKTSAASVYFEKELESQVIMEGKSALMSCEVSSANVPVTWKKDGTVVENGVHYIVRKKGPLHTLEIRKLQLADAGEYFYTCEVANKFGVTSYNGNITIVKTVQPVPAVQTPIHPPLTNSVQGTNVSEGQTKTPSVQLDEFCLTDQIKYVNNVH</sequence>
<dbReference type="InterPro" id="IPR007110">
    <property type="entry name" value="Ig-like_dom"/>
</dbReference>
<dbReference type="Proteomes" id="UP000261380">
    <property type="component" value="Unplaced"/>
</dbReference>
<dbReference type="PANTHER" id="PTHR35971">
    <property type="entry name" value="SI:DKEY-31G6.6"/>
    <property type="match status" value="1"/>
</dbReference>
<evidence type="ECO:0000256" key="3">
    <source>
        <dbReference type="ARBA" id="ARBA00022553"/>
    </source>
</evidence>
<dbReference type="Gene3D" id="2.60.40.10">
    <property type="entry name" value="Immunoglobulins"/>
    <property type="match status" value="1"/>
</dbReference>
<keyword evidence="2" id="KW-0963">Cytoplasm</keyword>
<dbReference type="AlphaFoldDB" id="A0A3B5KZD8"/>
<evidence type="ECO:0000256" key="2">
    <source>
        <dbReference type="ARBA" id="ARBA00022490"/>
    </source>
</evidence>
<evidence type="ECO:0000259" key="5">
    <source>
        <dbReference type="PROSITE" id="PS50835"/>
    </source>
</evidence>
<dbReference type="InterPro" id="IPR013783">
    <property type="entry name" value="Ig-like_fold"/>
</dbReference>
<dbReference type="InterPro" id="IPR003599">
    <property type="entry name" value="Ig_sub"/>
</dbReference>
<dbReference type="STRING" id="32473.ENSXCOP00000003415"/>
<protein>
    <recommendedName>
        <fullName evidence="5">Ig-like domain-containing protein</fullName>
    </recommendedName>
</protein>
<comment type="subcellular location">
    <subcellularLocation>
        <location evidence="1">Cytoplasm</location>
    </subcellularLocation>
</comment>
<evidence type="ECO:0000256" key="4">
    <source>
        <dbReference type="ARBA" id="ARBA00023157"/>
    </source>
</evidence>
<evidence type="ECO:0000313" key="7">
    <source>
        <dbReference type="Proteomes" id="UP000261380"/>
    </source>
</evidence>
<dbReference type="Pfam" id="PF07679">
    <property type="entry name" value="I-set"/>
    <property type="match status" value="1"/>
</dbReference>
<dbReference type="SMART" id="SM00409">
    <property type="entry name" value="IG"/>
    <property type="match status" value="1"/>
</dbReference>
<reference evidence="6" key="1">
    <citation type="submission" date="2025-08" db="UniProtKB">
        <authorList>
            <consortium name="Ensembl"/>
        </authorList>
    </citation>
    <scope>IDENTIFICATION</scope>
</reference>